<name>A0A1Y1T566_9FLAO</name>
<accession>A0A1Y1T566</accession>
<comment type="caution">
    <text evidence="1">The sequence shown here is derived from an EMBL/GenBank/DDBJ whole genome shotgun (WGS) entry which is preliminary data.</text>
</comment>
<proteinExistence type="predicted"/>
<gene>
    <name evidence="1" type="ORF">IIF7_08690</name>
</gene>
<evidence type="ECO:0000313" key="1">
    <source>
        <dbReference type="EMBL" id="ORL45715.1"/>
    </source>
</evidence>
<dbReference type="Gene3D" id="1.25.40.390">
    <property type="match status" value="1"/>
</dbReference>
<dbReference type="Proteomes" id="UP000192746">
    <property type="component" value="Unassembled WGS sequence"/>
</dbReference>
<dbReference type="InterPro" id="IPR041662">
    <property type="entry name" value="SusD-like_2"/>
</dbReference>
<dbReference type="SUPFAM" id="SSF48452">
    <property type="entry name" value="TPR-like"/>
    <property type="match status" value="1"/>
</dbReference>
<dbReference type="Pfam" id="PF12771">
    <property type="entry name" value="SusD-like_2"/>
    <property type="match status" value="1"/>
</dbReference>
<organism evidence="1 2">
    <name type="scientific">Zunongwangia atlantica 22II14-10F7</name>
    <dbReference type="NCBI Taxonomy" id="1185767"/>
    <lineage>
        <taxon>Bacteria</taxon>
        <taxon>Pseudomonadati</taxon>
        <taxon>Bacteroidota</taxon>
        <taxon>Flavobacteriia</taxon>
        <taxon>Flavobacteriales</taxon>
        <taxon>Flavobacteriaceae</taxon>
        <taxon>Zunongwangia</taxon>
    </lineage>
</organism>
<dbReference type="STRING" id="1185767.IIF7_08690"/>
<evidence type="ECO:0000313" key="2">
    <source>
        <dbReference type="Proteomes" id="UP000192746"/>
    </source>
</evidence>
<dbReference type="EMBL" id="ARYN01000007">
    <property type="protein sequence ID" value="ORL45715.1"/>
    <property type="molecule type" value="Genomic_DNA"/>
</dbReference>
<evidence type="ECO:0008006" key="3">
    <source>
        <dbReference type="Google" id="ProtNLM"/>
    </source>
</evidence>
<dbReference type="AlphaFoldDB" id="A0A1Y1T566"/>
<keyword evidence="2" id="KW-1185">Reference proteome</keyword>
<dbReference type="InterPro" id="IPR011990">
    <property type="entry name" value="TPR-like_helical_dom_sf"/>
</dbReference>
<reference evidence="1 2" key="1">
    <citation type="submission" date="2013-04" db="EMBL/GenBank/DDBJ databases">
        <title>Zunongwangia sp. 22II14-10F7 Genome Sequencing.</title>
        <authorList>
            <person name="Lai Q."/>
            <person name="Shao Z."/>
        </authorList>
    </citation>
    <scope>NUCLEOTIDE SEQUENCE [LARGE SCALE GENOMIC DNA]</scope>
    <source>
        <strain evidence="1 2">22II14-10F7</strain>
    </source>
</reference>
<sequence>MNENPKDPSDVPASFLFSSASKELMDQVTNLNVNRNIFRFVSQYLTSTTYTQEPNFNLTDRNIPESHFLILYRDVLIDLQDAAMTVEANEELLPEDEVQARLAQIKVLEVYTWQYLVDTFGDVPYTEALDTENNLPVYDDALSIYEQLITDLTEINDDFSGSGFTGQDLIFDGDMGKWQKFSNSLLLRLGMRLTESNPDLANSAITAAVANGVMTSNEDNALFTYLDSPPNTNPLWEDLVQSGRSDYVAANTIVDYMNDLEDPRRTVYFDENLGEGTFSGGTYGASNSFSQYTHIGSEFREPTHTGILMDYTEVEFLLTEAAARNIGGVTNPEEHYENAISASFEYWLGSTEGVDAYLAQSDVAYSSSNWEEIVAQQFWIAMFDNAFQGWYVWRKFDAPTLNIPTVTENPIPLRFTYPIREQNLNSANYEAASDAIGGDSQQTPLFWDVN</sequence>
<protein>
    <recommendedName>
        <fullName evidence="3">SusD/RagB family nutrient-binding outer membrane lipoprotein</fullName>
    </recommendedName>
</protein>